<keyword evidence="3 8" id="KW-0812">Transmembrane</keyword>
<reference evidence="10 11" key="1">
    <citation type="submission" date="2024-02" db="EMBL/GenBank/DDBJ databases">
        <authorList>
            <person name="Daric V."/>
            <person name="Darras S."/>
        </authorList>
    </citation>
    <scope>NUCLEOTIDE SEQUENCE [LARGE SCALE GENOMIC DNA]</scope>
</reference>
<protein>
    <recommendedName>
        <fullName evidence="9">LRRC8 pannexin-like TM region domain-containing protein</fullName>
    </recommendedName>
</protein>
<feature type="compositionally biased region" description="Basic and acidic residues" evidence="7">
    <location>
        <begin position="100"/>
        <end position="116"/>
    </location>
</feature>
<dbReference type="Proteomes" id="UP001642483">
    <property type="component" value="Unassembled WGS sequence"/>
</dbReference>
<evidence type="ECO:0000256" key="7">
    <source>
        <dbReference type="SAM" id="MobiDB-lite"/>
    </source>
</evidence>
<dbReference type="InterPro" id="IPR021040">
    <property type="entry name" value="LRRC8_Pannexin-like"/>
</dbReference>
<evidence type="ECO:0000313" key="10">
    <source>
        <dbReference type="EMBL" id="CAK8694896.1"/>
    </source>
</evidence>
<evidence type="ECO:0000313" key="11">
    <source>
        <dbReference type="Proteomes" id="UP001642483"/>
    </source>
</evidence>
<keyword evidence="2" id="KW-1003">Cell membrane</keyword>
<keyword evidence="6" id="KW-1015">Disulfide bond</keyword>
<comment type="caution">
    <text evidence="10">The sequence shown here is derived from an EMBL/GenBank/DDBJ whole genome shotgun (WGS) entry which is preliminary data.</text>
</comment>
<evidence type="ECO:0000256" key="5">
    <source>
        <dbReference type="ARBA" id="ARBA00023136"/>
    </source>
</evidence>
<feature type="transmembrane region" description="Helical" evidence="8">
    <location>
        <begin position="21"/>
        <end position="42"/>
    </location>
</feature>
<evidence type="ECO:0000259" key="9">
    <source>
        <dbReference type="Pfam" id="PF12534"/>
    </source>
</evidence>
<comment type="subcellular location">
    <subcellularLocation>
        <location evidence="1">Cell membrane</location>
    </subcellularLocation>
</comment>
<feature type="transmembrane region" description="Helical" evidence="8">
    <location>
        <begin position="142"/>
        <end position="162"/>
    </location>
</feature>
<evidence type="ECO:0000256" key="8">
    <source>
        <dbReference type="SAM" id="Phobius"/>
    </source>
</evidence>
<feature type="transmembrane region" description="Helical" evidence="8">
    <location>
        <begin position="273"/>
        <end position="295"/>
    </location>
</feature>
<name>A0ABP0GT32_CLALP</name>
<sequence length="481" mass="55067">MGSSWAFKITASLIKPTRETLLDYCAYILIIISVVGIARVWIGSEDIKKSCSSLGRNTSNSSLNWTLKLNETSNVRHSGSASNVDTENFITASNNFQPNKSEEQEPHNESSKALDPKLYEGAEQRNVVQITYPYCSKHYQAYFPYILLVESIILLFTGILWVKMPSVQSLVHQFSALLNESRKASWSKNIPITSESTISSGFTYSLPTMFRQESIEFTSQVHVLLEGLFQSETKYSDKSQARSIYEKIQKFCFENENSQSLWKFYIRKSMVQFIFWIIMFTINMILFVQFEFYIGCESTATFCSHDTFLRIIWFMAQVLVLMYGTFNCATLKWINEKSHSATTMWSMLKFVCGCSWHPDAPDNPEGSKQMPKDFKCIPFSVGHGQRALRNDMALLLHLVSSSNRNKVPYFTLFLCKEWKEKFLEPSSTTLQSVAVPRTYRKPALKKSAKSQSEVFQTSEIEILVNDQQSSTDSEVEPQSTT</sequence>
<evidence type="ECO:0000256" key="4">
    <source>
        <dbReference type="ARBA" id="ARBA00022989"/>
    </source>
</evidence>
<evidence type="ECO:0000256" key="3">
    <source>
        <dbReference type="ARBA" id="ARBA00022692"/>
    </source>
</evidence>
<keyword evidence="11" id="KW-1185">Reference proteome</keyword>
<keyword evidence="5 8" id="KW-0472">Membrane</keyword>
<organism evidence="10 11">
    <name type="scientific">Clavelina lepadiformis</name>
    <name type="common">Light-bulb sea squirt</name>
    <name type="synonym">Ascidia lepadiformis</name>
    <dbReference type="NCBI Taxonomy" id="159417"/>
    <lineage>
        <taxon>Eukaryota</taxon>
        <taxon>Metazoa</taxon>
        <taxon>Chordata</taxon>
        <taxon>Tunicata</taxon>
        <taxon>Ascidiacea</taxon>
        <taxon>Aplousobranchia</taxon>
        <taxon>Clavelinidae</taxon>
        <taxon>Clavelina</taxon>
    </lineage>
</organism>
<keyword evidence="4 8" id="KW-1133">Transmembrane helix</keyword>
<feature type="domain" description="LRRC8 pannexin-like TM region" evidence="9">
    <location>
        <begin position="11"/>
        <end position="323"/>
    </location>
</feature>
<gene>
    <name evidence="10" type="ORF">CVLEPA_LOCUS28223</name>
</gene>
<evidence type="ECO:0000256" key="1">
    <source>
        <dbReference type="ARBA" id="ARBA00004236"/>
    </source>
</evidence>
<evidence type="ECO:0000256" key="6">
    <source>
        <dbReference type="ARBA" id="ARBA00023157"/>
    </source>
</evidence>
<feature type="region of interest" description="Disordered" evidence="7">
    <location>
        <begin position="94"/>
        <end position="116"/>
    </location>
</feature>
<proteinExistence type="predicted"/>
<dbReference type="EMBL" id="CAWYQH010000141">
    <property type="protein sequence ID" value="CAK8694896.1"/>
    <property type="molecule type" value="Genomic_DNA"/>
</dbReference>
<feature type="transmembrane region" description="Helical" evidence="8">
    <location>
        <begin position="307"/>
        <end position="326"/>
    </location>
</feature>
<accession>A0ABP0GT32</accession>
<dbReference type="Pfam" id="PF12534">
    <property type="entry name" value="Pannexin_like"/>
    <property type="match status" value="1"/>
</dbReference>
<evidence type="ECO:0000256" key="2">
    <source>
        <dbReference type="ARBA" id="ARBA00022475"/>
    </source>
</evidence>